<dbReference type="PANTHER" id="PTHR30329">
    <property type="entry name" value="STATOR ELEMENT OF FLAGELLAR MOTOR COMPLEX"/>
    <property type="match status" value="1"/>
</dbReference>
<proteinExistence type="predicted"/>
<dbReference type="GO" id="GO:0016020">
    <property type="term" value="C:membrane"/>
    <property type="evidence" value="ECO:0007669"/>
    <property type="project" value="UniProtKB-UniRule"/>
</dbReference>
<feature type="compositionally biased region" description="Polar residues" evidence="3">
    <location>
        <begin position="488"/>
        <end position="497"/>
    </location>
</feature>
<keyword evidence="2" id="KW-0175">Coiled coil</keyword>
<protein>
    <recommendedName>
        <fullName evidence="4">OmpA-like domain-containing protein</fullName>
    </recommendedName>
</protein>
<gene>
    <name evidence="5" type="ORF">COY52_05970</name>
</gene>
<dbReference type="PROSITE" id="PS51123">
    <property type="entry name" value="OMPA_2"/>
    <property type="match status" value="1"/>
</dbReference>
<evidence type="ECO:0000259" key="4">
    <source>
        <dbReference type="PROSITE" id="PS51123"/>
    </source>
</evidence>
<reference evidence="6" key="1">
    <citation type="submission" date="2017-09" db="EMBL/GenBank/DDBJ databases">
        <title>Depth-based differentiation of microbial function through sediment-hosted aquifers and enrichment of novel symbionts in the deep terrestrial subsurface.</title>
        <authorList>
            <person name="Probst A.J."/>
            <person name="Ladd B."/>
            <person name="Jarett J.K."/>
            <person name="Geller-Mcgrath D.E."/>
            <person name="Sieber C.M.K."/>
            <person name="Emerson J.B."/>
            <person name="Anantharaman K."/>
            <person name="Thomas B.C."/>
            <person name="Malmstrom R."/>
            <person name="Stieglmeier M."/>
            <person name="Klingl A."/>
            <person name="Woyke T."/>
            <person name="Ryan C.M."/>
            <person name="Banfield J.F."/>
        </authorList>
    </citation>
    <scope>NUCLEOTIDE SEQUENCE [LARGE SCALE GENOMIC DNA]</scope>
</reference>
<comment type="caution">
    <text evidence="5">The sequence shown here is derived from an EMBL/GenBank/DDBJ whole genome shotgun (WGS) entry which is preliminary data.</text>
</comment>
<dbReference type="CDD" id="cd07185">
    <property type="entry name" value="OmpA_C-like"/>
    <property type="match status" value="1"/>
</dbReference>
<dbReference type="Proteomes" id="UP000229307">
    <property type="component" value="Unassembled WGS sequence"/>
</dbReference>
<evidence type="ECO:0000313" key="6">
    <source>
        <dbReference type="Proteomes" id="UP000229307"/>
    </source>
</evidence>
<dbReference type="Gene3D" id="3.30.1330.60">
    <property type="entry name" value="OmpA-like domain"/>
    <property type="match status" value="1"/>
</dbReference>
<name>A0A2M7SBH0_9BACT</name>
<dbReference type="PANTHER" id="PTHR30329:SF21">
    <property type="entry name" value="LIPOPROTEIN YIAD-RELATED"/>
    <property type="match status" value="1"/>
</dbReference>
<dbReference type="Pfam" id="PF00691">
    <property type="entry name" value="OmpA"/>
    <property type="match status" value="1"/>
</dbReference>
<feature type="domain" description="OmpA-like" evidence="4">
    <location>
        <begin position="395"/>
        <end position="509"/>
    </location>
</feature>
<feature type="coiled-coil region" evidence="2">
    <location>
        <begin position="322"/>
        <end position="370"/>
    </location>
</feature>
<feature type="non-terminal residue" evidence="5">
    <location>
        <position position="1"/>
    </location>
</feature>
<dbReference type="PRINTS" id="PR01023">
    <property type="entry name" value="NAFLGMOTY"/>
</dbReference>
<evidence type="ECO:0000256" key="2">
    <source>
        <dbReference type="SAM" id="Coils"/>
    </source>
</evidence>
<dbReference type="SUPFAM" id="SSF103088">
    <property type="entry name" value="OmpA-like"/>
    <property type="match status" value="1"/>
</dbReference>
<organism evidence="5 6">
    <name type="scientific">Candidatus Desantisbacteria bacterium CG_4_10_14_0_8_um_filter_48_22</name>
    <dbReference type="NCBI Taxonomy" id="1974543"/>
    <lineage>
        <taxon>Bacteria</taxon>
        <taxon>Candidatus Desantisiibacteriota</taxon>
    </lineage>
</organism>
<feature type="region of interest" description="Disordered" evidence="3">
    <location>
        <begin position="478"/>
        <end position="499"/>
    </location>
</feature>
<evidence type="ECO:0000256" key="1">
    <source>
        <dbReference type="PROSITE-ProRule" id="PRU00473"/>
    </source>
</evidence>
<evidence type="ECO:0000256" key="3">
    <source>
        <dbReference type="SAM" id="MobiDB-lite"/>
    </source>
</evidence>
<sequence length="509" mass="55990">FFERYGISASHSSGLSYWGGYVTYSHPLGALTVIRSASGLSWDGIDGKGTTDLFIFTQAVPLGDIFSVGFNLKGLSQNNGESVGYGCDLGALLRTQYFRLGFTAQDLVSSVGKMKSNPLYRIGVGIGPFSTVMIGAQVDLIDLSAFQAGMFLPQIRTGIEGWLAEERFGLRVGYSILPLNVFWSSVPNNQTCSLGFSIKLQYFVLDYAYTIPLEGSVTENHNIALSFMWGKTKAEIAAEEKEKVEAEAKTRKAEELLKLASFSETLARKKEQLQSVEREKMSKDKLVQVLDAENKQLRADSVTMTHELDIAKLDLAKVNADSVALRAELLKTRSELEILQAQIKKGELGMLSEQEKAAQLEEKLKQIKAYANVDPDLKMDIGKNLAKGIYMKDTQEGLLIRFGRDTYFKGRTMASATYKALDTIANALIKHQGHSLNINGYTDITGSKKANVSISEAVAGAVKEYMISKGVPEDKVFSNGYGPDNPIAPNTSKSGRSQNRRVELIIYKQ</sequence>
<feature type="coiled-coil region" evidence="2">
    <location>
        <begin position="234"/>
        <end position="286"/>
    </location>
</feature>
<dbReference type="EMBL" id="PFMR01000165">
    <property type="protein sequence ID" value="PIZ16819.1"/>
    <property type="molecule type" value="Genomic_DNA"/>
</dbReference>
<keyword evidence="1" id="KW-0472">Membrane</keyword>
<evidence type="ECO:0000313" key="5">
    <source>
        <dbReference type="EMBL" id="PIZ16819.1"/>
    </source>
</evidence>
<accession>A0A2M7SBH0</accession>
<dbReference type="AlphaFoldDB" id="A0A2M7SBH0"/>
<dbReference type="InterPro" id="IPR050330">
    <property type="entry name" value="Bact_OuterMem_StrucFunc"/>
</dbReference>
<dbReference type="InterPro" id="IPR006665">
    <property type="entry name" value="OmpA-like"/>
</dbReference>
<dbReference type="InterPro" id="IPR036737">
    <property type="entry name" value="OmpA-like_sf"/>
</dbReference>